<dbReference type="Pfam" id="PF00149">
    <property type="entry name" value="Metallophos"/>
    <property type="match status" value="1"/>
</dbReference>
<evidence type="ECO:0000313" key="2">
    <source>
        <dbReference type="EMBL" id="RCW33954.1"/>
    </source>
</evidence>
<organism evidence="2 3">
    <name type="scientific">Marinilabilia salmonicolor</name>
    <dbReference type="NCBI Taxonomy" id="989"/>
    <lineage>
        <taxon>Bacteria</taxon>
        <taxon>Pseudomonadati</taxon>
        <taxon>Bacteroidota</taxon>
        <taxon>Bacteroidia</taxon>
        <taxon>Marinilabiliales</taxon>
        <taxon>Marinilabiliaceae</taxon>
        <taxon>Marinilabilia</taxon>
    </lineage>
</organism>
<keyword evidence="3" id="KW-1185">Reference proteome</keyword>
<dbReference type="STRING" id="1168289.GCA_000259075_00819"/>
<dbReference type="GO" id="GO:0005737">
    <property type="term" value="C:cytoplasm"/>
    <property type="evidence" value="ECO:0007669"/>
    <property type="project" value="TreeGrafter"/>
</dbReference>
<dbReference type="AlphaFoldDB" id="A0A2T0XQ28"/>
<proteinExistence type="predicted"/>
<evidence type="ECO:0000313" key="3">
    <source>
        <dbReference type="Proteomes" id="UP000252733"/>
    </source>
</evidence>
<dbReference type="GO" id="GO:0016791">
    <property type="term" value="F:phosphatase activity"/>
    <property type="evidence" value="ECO:0007669"/>
    <property type="project" value="TreeGrafter"/>
</dbReference>
<sequence>MITKLISKTIDGTKVSGEELPKPEGFDIIGDVHGYAEELTALLKQLDYKEINGVYIHDKRKAVFVGDFTCRGPETRRTISIIRKMVENQTGYAVIGNHELNVIGHFTKNDEGKTFKPATGSNKKIMDRIKQEYLYEKELLKDDLKWIRRLPFFLDFGTFKVTHAYWSDHNKSIINEKLQNKKLTKKLLQKIFDHDSPFAEAVRQTTRGIEINLPHDLIIKDDRNIRRTNFRIRWWQDPTGKTFKEISYGNKFTLPTYTVPPEILFPFKVYTEKEVPVFVGHYCMPSDRMLPSPNVCCVDNCVANGGLLAAYRWKNGEQLKITNFVFQEKKG</sequence>
<dbReference type="OrthoDB" id="7550081at2"/>
<dbReference type="Proteomes" id="UP000252733">
    <property type="component" value="Unassembled WGS sequence"/>
</dbReference>
<dbReference type="SUPFAM" id="SSF56300">
    <property type="entry name" value="Metallo-dependent phosphatases"/>
    <property type="match status" value="1"/>
</dbReference>
<feature type="domain" description="Calcineurin-like phosphoesterase" evidence="1">
    <location>
        <begin position="27"/>
        <end position="173"/>
    </location>
</feature>
<evidence type="ECO:0000259" key="1">
    <source>
        <dbReference type="Pfam" id="PF00149"/>
    </source>
</evidence>
<dbReference type="InterPro" id="IPR029052">
    <property type="entry name" value="Metallo-depent_PP-like"/>
</dbReference>
<comment type="caution">
    <text evidence="2">The sequence shown here is derived from an EMBL/GenBank/DDBJ whole genome shotgun (WGS) entry which is preliminary data.</text>
</comment>
<dbReference type="RefSeq" id="WP_106152429.1">
    <property type="nucleotide sequence ID" value="NZ_PVTS01000004.1"/>
</dbReference>
<dbReference type="PANTHER" id="PTHR42850:SF7">
    <property type="entry name" value="BIS(5'-NUCLEOSYL)-TETRAPHOSPHATASE PRPE [ASYMMETRICAL]"/>
    <property type="match status" value="1"/>
</dbReference>
<reference evidence="2 3" key="1">
    <citation type="submission" date="2018-07" db="EMBL/GenBank/DDBJ databases">
        <title>Freshwater and sediment microbial communities from various areas in North America, analyzing microbe dynamics in response to fracking.</title>
        <authorList>
            <person name="Lamendella R."/>
        </authorList>
    </citation>
    <scope>NUCLEOTIDE SEQUENCE [LARGE SCALE GENOMIC DNA]</scope>
    <source>
        <strain evidence="2 3">160A</strain>
    </source>
</reference>
<gene>
    <name evidence="2" type="ORF">DFO77_112118</name>
</gene>
<accession>A0A2T0XQ28</accession>
<dbReference type="InterPro" id="IPR050126">
    <property type="entry name" value="Ap4A_hydrolase"/>
</dbReference>
<dbReference type="Gene3D" id="3.60.21.10">
    <property type="match status" value="1"/>
</dbReference>
<name>A0A2T0XQ28_9BACT</name>
<dbReference type="InterPro" id="IPR004843">
    <property type="entry name" value="Calcineurin-like_PHP"/>
</dbReference>
<dbReference type="PANTHER" id="PTHR42850">
    <property type="entry name" value="METALLOPHOSPHOESTERASE"/>
    <property type="match status" value="1"/>
</dbReference>
<protein>
    <submittedName>
        <fullName evidence="2">Calcineurin-like phosphoesterase family protein</fullName>
    </submittedName>
</protein>
<dbReference type="EMBL" id="QPIZ01000012">
    <property type="protein sequence ID" value="RCW33954.1"/>
    <property type="molecule type" value="Genomic_DNA"/>
</dbReference>